<protein>
    <submittedName>
        <fullName evidence="1">Unnamed protein product</fullName>
    </submittedName>
</protein>
<organism evidence="1 2">
    <name type="scientific">Ambrosiozyma monospora</name>
    <name type="common">Yeast</name>
    <name type="synonym">Endomycopsis monosporus</name>
    <dbReference type="NCBI Taxonomy" id="43982"/>
    <lineage>
        <taxon>Eukaryota</taxon>
        <taxon>Fungi</taxon>
        <taxon>Dikarya</taxon>
        <taxon>Ascomycota</taxon>
        <taxon>Saccharomycotina</taxon>
        <taxon>Pichiomycetes</taxon>
        <taxon>Pichiales</taxon>
        <taxon>Pichiaceae</taxon>
        <taxon>Ambrosiozyma</taxon>
    </lineage>
</organism>
<evidence type="ECO:0000313" key="1">
    <source>
        <dbReference type="EMBL" id="GME75869.1"/>
    </source>
</evidence>
<dbReference type="EMBL" id="BSXS01001339">
    <property type="protein sequence ID" value="GME75869.1"/>
    <property type="molecule type" value="Genomic_DNA"/>
</dbReference>
<sequence>MGSFTFSANRLRNGNNNSQSTSSQKKQQTSSKYLELAKTDNYKIVKLQCGQPRLSQDEYILESYTDGKSSFAIQLTNQKATVYDYQNSKQSTQTPSIISTEDNLTPVVAYEFAYTPNKYNIQPQIKLIPNQIDGNKPGLVLVDSINGSVKFVETILLAPSMDVLPNEHFLQIPLRKGEFFIKSEYFDDLGFVLATNFKKVFLLTFKDQSGKFSLNVVTVLNPTTFAHYLMSSNELYSVEGYYNSNRIISMQCLDEDALTKKLIIQEEEGNMTLVRFIKNNGFNSVFLRNIKSDLASYVSSGVDKVKDIKPLANDRYLVVVSAADNSLMAFTIKLKDSFVVESSYNINGKSDTIPDSVELKLLLNNSFCLLSLRSSLVMFDAVATTADRWEDMINLKDGISIYGTTILSDNSLSISTDSGILVLEVSSKGRLSSPQEFVKSHIEQYLEYASSSPFQFVLSHSNIQILKSDVESSVRSIIDELLHNKSPNLKKCSILGVNIKKRYEQLKLLSNLVARDLDVNADIKLFLVTSLEKLHIGFTLFNLLDKDQNIAREFHIDGKKDDVLVVCWHLLNLFQMWLLNLIFKLSLI</sequence>
<comment type="caution">
    <text evidence="1">The sequence shown here is derived from an EMBL/GenBank/DDBJ whole genome shotgun (WGS) entry which is preliminary data.</text>
</comment>
<evidence type="ECO:0000313" key="2">
    <source>
        <dbReference type="Proteomes" id="UP001165064"/>
    </source>
</evidence>
<accession>A0ACB5SX96</accession>
<dbReference type="Proteomes" id="UP001165064">
    <property type="component" value="Unassembled WGS sequence"/>
</dbReference>
<keyword evidence="2" id="KW-1185">Reference proteome</keyword>
<gene>
    <name evidence="1" type="ORF">Amon02_000234300</name>
</gene>
<name>A0ACB5SX96_AMBMO</name>
<proteinExistence type="predicted"/>
<reference evidence="1" key="1">
    <citation type="submission" date="2023-04" db="EMBL/GenBank/DDBJ databases">
        <title>Ambrosiozyma monospora NBRC 10751.</title>
        <authorList>
            <person name="Ichikawa N."/>
            <person name="Sato H."/>
            <person name="Tonouchi N."/>
        </authorList>
    </citation>
    <scope>NUCLEOTIDE SEQUENCE</scope>
    <source>
        <strain evidence="1">NBRC 10751</strain>
    </source>
</reference>